<keyword evidence="3" id="KW-1185">Reference proteome</keyword>
<comment type="caution">
    <text evidence="2">The sequence shown here is derived from an EMBL/GenBank/DDBJ whole genome shotgun (WGS) entry which is preliminary data.</text>
</comment>
<protein>
    <submittedName>
        <fullName evidence="2">Uncharacterized protein</fullName>
    </submittedName>
</protein>
<proteinExistence type="predicted"/>
<organism evidence="2 3">
    <name type="scientific">Glycomyces buryatensis</name>
    <dbReference type="NCBI Taxonomy" id="2570927"/>
    <lineage>
        <taxon>Bacteria</taxon>
        <taxon>Bacillati</taxon>
        <taxon>Actinomycetota</taxon>
        <taxon>Actinomycetes</taxon>
        <taxon>Glycomycetales</taxon>
        <taxon>Glycomycetaceae</taxon>
        <taxon>Glycomyces</taxon>
    </lineage>
</organism>
<dbReference type="RefSeq" id="WP_136537190.1">
    <property type="nucleotide sequence ID" value="NZ_STGY01000081.1"/>
</dbReference>
<accession>A0A4S8PVG1</accession>
<dbReference type="Proteomes" id="UP000308760">
    <property type="component" value="Unassembled WGS sequence"/>
</dbReference>
<dbReference type="AlphaFoldDB" id="A0A4S8PVG1"/>
<gene>
    <name evidence="2" type="ORF">FAB82_24480</name>
</gene>
<evidence type="ECO:0000313" key="2">
    <source>
        <dbReference type="EMBL" id="THV33935.1"/>
    </source>
</evidence>
<name>A0A4S8PVG1_9ACTN</name>
<feature type="region of interest" description="Disordered" evidence="1">
    <location>
        <begin position="1"/>
        <end position="31"/>
    </location>
</feature>
<dbReference type="EMBL" id="STGY01000081">
    <property type="protein sequence ID" value="THV33935.1"/>
    <property type="molecule type" value="Genomic_DNA"/>
</dbReference>
<sequence length="202" mass="21931">MVSLSVPSHLPCGPDRNSPASSPEPDHGFGKLREDAWHHFLQDSQPLHQAHYEQRLSVRERIDLALKSFLGTVVALINRPVKTRKHRPATGRAPVYRGSHRINAPIRGTASAPTRFIDRAPIPATPPKPAPTPPLPTGPYTGNGWNPGAAGLITPDRQPALQFTTPPPSRRTRPSPTRSYIAAWEHAFDSNLGLNLAGVGVS</sequence>
<evidence type="ECO:0000313" key="3">
    <source>
        <dbReference type="Proteomes" id="UP000308760"/>
    </source>
</evidence>
<reference evidence="2 3" key="2">
    <citation type="submission" date="2019-05" db="EMBL/GenBank/DDBJ databases">
        <title>Glycomyces buryatensis sp. nov.</title>
        <authorList>
            <person name="Nikitina E."/>
        </authorList>
    </citation>
    <scope>NUCLEOTIDE SEQUENCE [LARGE SCALE GENOMIC DNA]</scope>
    <source>
        <strain evidence="2 3">18</strain>
    </source>
</reference>
<evidence type="ECO:0000256" key="1">
    <source>
        <dbReference type="SAM" id="MobiDB-lite"/>
    </source>
</evidence>
<reference evidence="3" key="1">
    <citation type="submission" date="2019-04" db="EMBL/GenBank/DDBJ databases">
        <title>Nocardioides xinjiangensis sp. nov.</title>
        <authorList>
            <person name="Liu S."/>
        </authorList>
    </citation>
    <scope>NUCLEOTIDE SEQUENCE [LARGE SCALE GENOMIC DNA]</scope>
    <source>
        <strain evidence="3">18</strain>
    </source>
</reference>